<dbReference type="RefSeq" id="WP_314200065.1">
    <property type="nucleotide sequence ID" value="NZ_JAVTLL010000006.1"/>
</dbReference>
<comment type="caution">
    <text evidence="1">The sequence shown here is derived from an EMBL/GenBank/DDBJ whole genome shotgun (WGS) entry which is preliminary data.</text>
</comment>
<reference evidence="2" key="1">
    <citation type="submission" date="2023-07" db="EMBL/GenBank/DDBJ databases">
        <title>Draft genome sequence of the endophytic actinobacterium Streptomyces justiciae WPN32, a potential antibiotic producer.</title>
        <authorList>
            <person name="Yasawong M."/>
            <person name="Pana W."/>
            <person name="Ganta P."/>
            <person name="Santapan N."/>
            <person name="Songngamsuk T."/>
            <person name="Phatcharaharikarn M."/>
            <person name="Kerdtoob S."/>
            <person name="Nantapong N."/>
        </authorList>
    </citation>
    <scope>NUCLEOTIDE SEQUENCE [LARGE SCALE GENOMIC DNA]</scope>
    <source>
        <strain evidence="2">WPN32</strain>
    </source>
</reference>
<protein>
    <recommendedName>
        <fullName evidence="3">Integrase</fullName>
    </recommendedName>
</protein>
<gene>
    <name evidence="1" type="ORF">RQC66_10590</name>
</gene>
<accession>A0ABU3LPR8</accession>
<evidence type="ECO:0008006" key="3">
    <source>
        <dbReference type="Google" id="ProtNLM"/>
    </source>
</evidence>
<dbReference type="EMBL" id="JAVTLL010000006">
    <property type="protein sequence ID" value="MDT7841182.1"/>
    <property type="molecule type" value="Genomic_DNA"/>
</dbReference>
<dbReference type="Proteomes" id="UP001257948">
    <property type="component" value="Unassembled WGS sequence"/>
</dbReference>
<name>A0ABU3LPR8_9ACTN</name>
<proteinExistence type="predicted"/>
<keyword evidence="2" id="KW-1185">Reference proteome</keyword>
<evidence type="ECO:0000313" key="2">
    <source>
        <dbReference type="Proteomes" id="UP001257948"/>
    </source>
</evidence>
<organism evidence="1 2">
    <name type="scientific">Streptomyces justiciae</name>
    <dbReference type="NCBI Taxonomy" id="2780140"/>
    <lineage>
        <taxon>Bacteria</taxon>
        <taxon>Bacillati</taxon>
        <taxon>Actinomycetota</taxon>
        <taxon>Actinomycetes</taxon>
        <taxon>Kitasatosporales</taxon>
        <taxon>Streptomycetaceae</taxon>
        <taxon>Streptomyces</taxon>
    </lineage>
</organism>
<sequence length="125" mass="14624">MSRTTHHVPSRHRTLPAFWSLGLPGPWTGNAVPELRYAYEELTRAHREGRRPMPRRVVRSFTSYMYPRAMNDRVSSPYERRARAALQAFRSTARLELRAAPAEALLLTAEELDHPPTRHRHQDLW</sequence>
<evidence type="ECO:0000313" key="1">
    <source>
        <dbReference type="EMBL" id="MDT7841182.1"/>
    </source>
</evidence>